<evidence type="ECO:0000256" key="2">
    <source>
        <dbReference type="ARBA" id="ARBA00022741"/>
    </source>
</evidence>
<dbReference type="Gene3D" id="3.30.450.90">
    <property type="match status" value="1"/>
</dbReference>
<accession>A0A167TN62</accession>
<dbReference type="GO" id="GO:0005886">
    <property type="term" value="C:plasma membrane"/>
    <property type="evidence" value="ECO:0007669"/>
    <property type="project" value="TreeGrafter"/>
</dbReference>
<keyword evidence="6" id="KW-1185">Reference proteome</keyword>
<dbReference type="PATRIC" id="fig|294699.3.peg.2972"/>
<evidence type="ECO:0000259" key="4">
    <source>
        <dbReference type="SMART" id="SM00382"/>
    </source>
</evidence>
<keyword evidence="3" id="KW-0067">ATP-binding</keyword>
<dbReference type="InterPro" id="IPR037257">
    <property type="entry name" value="T2SS_E_N_sf"/>
</dbReference>
<dbReference type="InterPro" id="IPR027417">
    <property type="entry name" value="P-loop_NTPase"/>
</dbReference>
<organism evidence="5 6">
    <name type="scientific">Anoxybacteroides amylolyticum</name>
    <dbReference type="NCBI Taxonomy" id="294699"/>
    <lineage>
        <taxon>Bacteria</taxon>
        <taxon>Bacillati</taxon>
        <taxon>Bacillota</taxon>
        <taxon>Bacilli</taxon>
        <taxon>Bacillales</taxon>
        <taxon>Anoxybacillaceae</taxon>
        <taxon>Anoxybacteroides</taxon>
    </lineage>
</organism>
<dbReference type="EMBL" id="CP015438">
    <property type="protein sequence ID" value="ANB61570.1"/>
    <property type="molecule type" value="Genomic_DNA"/>
</dbReference>
<dbReference type="GO" id="GO:0005524">
    <property type="term" value="F:ATP binding"/>
    <property type="evidence" value="ECO:0007669"/>
    <property type="project" value="UniProtKB-KW"/>
</dbReference>
<evidence type="ECO:0000313" key="6">
    <source>
        <dbReference type="Proteomes" id="UP000076865"/>
    </source>
</evidence>
<sequence>MTKRQERKRLGDLLVEAGLITEAQLQEALQQKAPGQKLGDALLQRGYITEQQLIEVLEFQLGIPHVSLYRYPIDPKLTNLIPKEFAKRHMVMPLKAEGDRLLVAMADPMDFFVIDDLRLSTGFHIETAIASKDDILRAINKYYDIDESMEDFLRMTPTQETVEEERITEEDSPIVRLVNQILQLAVEQRASDIHIDPQETKVLIRYRVDGVLRTDRALPKHMQSVLTARIKILANMDITEHRVPQDGRIKMNIDFHPVDLRVSTLPTVYGEKIVMRVLDLGAALNDIQKLGFNKLNLQRFIELIERPTGIVLITGPTGSGKSSTLYAALNRLNSEEVNIITIEDPVEYQLEGINQIQVNPNVGLTFAQGLRSILRQDPNIIMVGEIRDRETAEVAVRASLTGHLVLSTLHTNDALSTVTRLIDMGIEPFLVATSLAGVVSQRLVRRVCRDCQYEQEPTKREMEIFARRGMKIEKVIRGRGCPTCNMTGYKGRIALHELLVMTDDMRRVILNHEPFSKLRELAMKNKMIFLIDDGLLKVKQGITTLEEVLKVTTLS</sequence>
<dbReference type="PANTHER" id="PTHR30258:SF1">
    <property type="entry name" value="PROTEIN TRANSPORT PROTEIN HOFB HOMOLOG"/>
    <property type="match status" value="1"/>
</dbReference>
<dbReference type="Gene3D" id="3.40.50.300">
    <property type="entry name" value="P-loop containing nucleotide triphosphate hydrolases"/>
    <property type="match status" value="1"/>
</dbReference>
<dbReference type="CDD" id="cd01129">
    <property type="entry name" value="PulE-GspE-like"/>
    <property type="match status" value="1"/>
</dbReference>
<dbReference type="InterPro" id="IPR007831">
    <property type="entry name" value="T2SS_GspE_N"/>
</dbReference>
<dbReference type="GO" id="GO:0016887">
    <property type="term" value="F:ATP hydrolysis activity"/>
    <property type="evidence" value="ECO:0007669"/>
    <property type="project" value="TreeGrafter"/>
</dbReference>
<protein>
    <recommendedName>
        <fullName evidence="4">AAA+ ATPase domain-containing protein</fullName>
    </recommendedName>
</protein>
<dbReference type="InterPro" id="IPR003593">
    <property type="entry name" value="AAA+_ATPase"/>
</dbReference>
<dbReference type="RefSeq" id="WP_066326490.1">
    <property type="nucleotide sequence ID" value="NZ_CP015438.1"/>
</dbReference>
<dbReference type="FunFam" id="3.30.300.160:FF:000002">
    <property type="entry name" value="Type II secretion system protein E"/>
    <property type="match status" value="1"/>
</dbReference>
<dbReference type="Pfam" id="PF00437">
    <property type="entry name" value="T2SSE"/>
    <property type="match status" value="1"/>
</dbReference>
<dbReference type="Gene3D" id="3.30.300.160">
    <property type="entry name" value="Type II secretion system, protein E, N-terminal domain"/>
    <property type="match status" value="1"/>
</dbReference>
<comment type="similarity">
    <text evidence="1">Belongs to the GSP E family.</text>
</comment>
<reference evidence="5 6" key="1">
    <citation type="journal article" date="2006" name="Syst. Appl. Microbiol.">
        <title>Anoxybacillus amylolyticus sp. nov., a thermophilic amylase producing bacterium isolated from Mount Rittmann (Antarctica).</title>
        <authorList>
            <person name="Poli A."/>
            <person name="Esposito E."/>
            <person name="Lama L."/>
            <person name="Orlando P."/>
            <person name="Nicolaus G."/>
            <person name="de Appolonia F."/>
            <person name="Gambacorta A."/>
            <person name="Nicolaus B."/>
        </authorList>
    </citation>
    <scope>NUCLEOTIDE SEQUENCE [LARGE SCALE GENOMIC DNA]</scope>
    <source>
        <strain evidence="5 6">DSM 15939</strain>
    </source>
</reference>
<dbReference type="AlphaFoldDB" id="A0A167TN62"/>
<evidence type="ECO:0000256" key="3">
    <source>
        <dbReference type="ARBA" id="ARBA00022840"/>
    </source>
</evidence>
<dbReference type="FunFam" id="3.30.450.90:FF:000001">
    <property type="entry name" value="Type II secretion system ATPase GspE"/>
    <property type="match status" value="1"/>
</dbReference>
<feature type="domain" description="AAA+ ATPase" evidence="4">
    <location>
        <begin position="307"/>
        <end position="428"/>
    </location>
</feature>
<dbReference type="SMART" id="SM00382">
    <property type="entry name" value="AAA"/>
    <property type="match status" value="1"/>
</dbReference>
<dbReference type="InterPro" id="IPR001482">
    <property type="entry name" value="T2SS/T4SS_dom"/>
</dbReference>
<dbReference type="PANTHER" id="PTHR30258">
    <property type="entry name" value="TYPE II SECRETION SYSTEM PROTEIN GSPE-RELATED"/>
    <property type="match status" value="1"/>
</dbReference>
<dbReference type="KEGG" id="aamy:GFC30_2884"/>
<dbReference type="SUPFAM" id="SSF160246">
    <property type="entry name" value="EspE N-terminal domain-like"/>
    <property type="match status" value="1"/>
</dbReference>
<name>A0A167TN62_9BACL</name>
<keyword evidence="2" id="KW-0547">Nucleotide-binding</keyword>
<dbReference type="Pfam" id="PF05157">
    <property type="entry name" value="MshEN"/>
    <property type="match status" value="1"/>
</dbReference>
<dbReference type="SUPFAM" id="SSF52540">
    <property type="entry name" value="P-loop containing nucleoside triphosphate hydrolases"/>
    <property type="match status" value="1"/>
</dbReference>
<dbReference type="Proteomes" id="UP000076865">
    <property type="component" value="Chromosome"/>
</dbReference>
<dbReference type="OrthoDB" id="9808272at2"/>
<gene>
    <name evidence="5" type="ORF">GFC30_2884</name>
</gene>
<evidence type="ECO:0000313" key="5">
    <source>
        <dbReference type="EMBL" id="ANB61570.1"/>
    </source>
</evidence>
<proteinExistence type="inferred from homology"/>
<dbReference type="FunFam" id="3.40.50.300:FF:000398">
    <property type="entry name" value="Type IV pilus assembly ATPase PilB"/>
    <property type="match status" value="1"/>
</dbReference>
<evidence type="ECO:0000256" key="1">
    <source>
        <dbReference type="ARBA" id="ARBA00006611"/>
    </source>
</evidence>